<comment type="subcellular location">
    <subcellularLocation>
        <location evidence="2">Cell membrane</location>
        <topology evidence="2">Multi-pass membrane protein</topology>
    </subcellularLocation>
</comment>
<sequence>MFYGLRTKRVAIASLLWTITSIWCVQAVAQKVARRGVLDLRNVQLSQRPIELRGEWKWYWRQLRTQNSTETAFEYTAFPQLWSASRWQGRPVGSQGYATYSLTVLLPPHKAPLMLELPDQYSAYRLFVNGRELAHDGNPATTRAETIPYWSTQLAELPVADTLRLVLQIANFHHAKGGSTQPIRLGLASELRLAQDDDRALDLFLVGCLFMSGLFLLGLFSFSKTDRAILYFGLFCLTYSYRIIGTDLYVLHTLLPAIPWQVTVRLEYLSLYASVGLFVAYTQLLYPWETHPRLVRLMIGLCAAFAVTVVLPARWFTQLINPFLFLMLGYIGYACYVYWMAARRRRPGAMYSLISTALLMLVFGLIILQYVGLTIPATALLFAGYLIFFFLQSLVLSFRYAYELGEARKIEKQFLANMSHEIRTPLNAILGFSNLLQTTKLTEEQEEFLRYIRTAGNNLLTVVNDILDFTKIEAGLLPLESVPFSVQALIDSLQTMLMPAADDKNLKLSVEVDPTLPPVLLGDPTRLTQILLNLMSNAIKFTRKGSVTVRANKLEQTSDTVQVQLMVEDTGVGIDADALPHIFERFKQANDSTTRFYGGTGLGLSIVKSLTELQGGTVSVTSTADEGSCFIVTIGYRIAPNEGELATDQTVSAWVQTEKVAGRLLRVLVVEDNPMNQKLALGVLNRLGHMAKVAENGQVALDLLEHYDFDLVLMDIQMPVMDGFTTTFSIRNKMHSSVPIIAMTAHALASEREKCLQAGMNDFLPKPFRPQDLQQMIRKHVPAASKPPAPAPAPIPEPIPAPPPSPQTDFSIEPLVKAVGDDTDLAHELLDLFLQQTPDQNEEIRQALVNSDRATVKAVIHSQKASIKMLGLTESTQQIQEIEALLQAQAELSDIAPLVRAYLTLLDTKLVAIRSFVESKP</sequence>
<feature type="transmembrane region" description="Helical" evidence="15">
    <location>
        <begin position="229"/>
        <end position="249"/>
    </location>
</feature>
<evidence type="ECO:0000256" key="4">
    <source>
        <dbReference type="ARBA" id="ARBA00022475"/>
    </source>
</evidence>
<dbReference type="Pfam" id="PF01627">
    <property type="entry name" value="Hpt"/>
    <property type="match status" value="1"/>
</dbReference>
<dbReference type="Gene3D" id="3.40.50.2300">
    <property type="match status" value="1"/>
</dbReference>
<keyword evidence="8" id="KW-0067">ATP-binding</keyword>
<evidence type="ECO:0000256" key="14">
    <source>
        <dbReference type="SAM" id="MobiDB-lite"/>
    </source>
</evidence>
<dbReference type="Proteomes" id="UP000187941">
    <property type="component" value="Chromosome"/>
</dbReference>
<keyword evidence="6 15" id="KW-0812">Transmembrane</keyword>
<dbReference type="SUPFAM" id="SSF47384">
    <property type="entry name" value="Homodimeric domain of signal transducing histidine kinase"/>
    <property type="match status" value="1"/>
</dbReference>
<keyword evidence="10" id="KW-0902">Two-component regulatory system</keyword>
<evidence type="ECO:0000313" key="19">
    <source>
        <dbReference type="EMBL" id="AQG80944.1"/>
    </source>
</evidence>
<dbReference type="PROSITE" id="PS50110">
    <property type="entry name" value="RESPONSE_REGULATORY"/>
    <property type="match status" value="1"/>
</dbReference>
<dbReference type="GO" id="GO:0000155">
    <property type="term" value="F:phosphorelay sensor kinase activity"/>
    <property type="evidence" value="ECO:0007669"/>
    <property type="project" value="InterPro"/>
</dbReference>
<feature type="transmembrane region" description="Helical" evidence="15">
    <location>
        <begin position="203"/>
        <end position="222"/>
    </location>
</feature>
<gene>
    <name evidence="19" type="ORF">AWR27_17410</name>
</gene>
<dbReference type="AlphaFoldDB" id="A0A1P9X000"/>
<dbReference type="SUPFAM" id="SSF55874">
    <property type="entry name" value="ATPase domain of HSP90 chaperone/DNA topoisomerase II/histidine kinase"/>
    <property type="match status" value="1"/>
</dbReference>
<dbReference type="InterPro" id="IPR008207">
    <property type="entry name" value="Sig_transdc_His_kin_Hpt_dom"/>
</dbReference>
<comment type="catalytic activity">
    <reaction evidence="1">
        <text>ATP + protein L-histidine = ADP + protein N-phospho-L-histidine.</text>
        <dbReference type="EC" id="2.7.13.3"/>
    </reaction>
</comment>
<feature type="region of interest" description="Disordered" evidence="14">
    <location>
        <begin position="781"/>
        <end position="806"/>
    </location>
</feature>
<feature type="transmembrane region" description="Helical" evidence="15">
    <location>
        <begin position="294"/>
        <end position="313"/>
    </location>
</feature>
<accession>A0A1P9X000</accession>
<evidence type="ECO:0000259" key="18">
    <source>
        <dbReference type="PROSITE" id="PS50894"/>
    </source>
</evidence>
<proteinExistence type="predicted"/>
<dbReference type="SMART" id="SM00448">
    <property type="entry name" value="REC"/>
    <property type="match status" value="1"/>
</dbReference>
<dbReference type="RefSeq" id="WP_077132407.1">
    <property type="nucleotide sequence ID" value="NZ_CP014263.1"/>
</dbReference>
<feature type="modified residue" description="Phosphohistidine" evidence="12">
    <location>
        <position position="861"/>
    </location>
</feature>
<dbReference type="SMART" id="SM00388">
    <property type="entry name" value="HisKA"/>
    <property type="match status" value="1"/>
</dbReference>
<dbReference type="Gene3D" id="1.20.120.160">
    <property type="entry name" value="HPT domain"/>
    <property type="match status" value="1"/>
</dbReference>
<dbReference type="SUPFAM" id="SSF49785">
    <property type="entry name" value="Galactose-binding domain-like"/>
    <property type="match status" value="1"/>
</dbReference>
<dbReference type="STRING" id="1178516.AWR27_17410"/>
<name>A0A1P9X000_9BACT</name>
<dbReference type="SMART" id="SM00387">
    <property type="entry name" value="HATPase_c"/>
    <property type="match status" value="1"/>
</dbReference>
<keyword evidence="5 13" id="KW-0597">Phosphoprotein</keyword>
<keyword evidence="7" id="KW-0547">Nucleotide-binding</keyword>
<dbReference type="SUPFAM" id="SSF52172">
    <property type="entry name" value="CheY-like"/>
    <property type="match status" value="1"/>
</dbReference>
<dbReference type="SUPFAM" id="SSF47226">
    <property type="entry name" value="Histidine-containing phosphotransfer domain, HPT domain"/>
    <property type="match status" value="1"/>
</dbReference>
<feature type="transmembrane region" description="Helical" evidence="15">
    <location>
        <begin position="379"/>
        <end position="402"/>
    </location>
</feature>
<dbReference type="InterPro" id="IPR036890">
    <property type="entry name" value="HATPase_C_sf"/>
</dbReference>
<dbReference type="InterPro" id="IPR001789">
    <property type="entry name" value="Sig_transdc_resp-reg_receiver"/>
</dbReference>
<reference evidence="19 20" key="1">
    <citation type="submission" date="2016-01" db="EMBL/GenBank/DDBJ databases">
        <authorList>
            <person name="Oliw E.H."/>
        </authorList>
    </citation>
    <scope>NUCLEOTIDE SEQUENCE [LARGE SCALE GENOMIC DNA]</scope>
    <source>
        <strain evidence="19 20">DY10</strain>
    </source>
</reference>
<dbReference type="OrthoDB" id="9811889at2"/>
<feature type="domain" description="HPt" evidence="18">
    <location>
        <begin position="822"/>
        <end position="913"/>
    </location>
</feature>
<organism evidence="19 20">
    <name type="scientific">Spirosoma montaniterrae</name>
    <dbReference type="NCBI Taxonomy" id="1178516"/>
    <lineage>
        <taxon>Bacteria</taxon>
        <taxon>Pseudomonadati</taxon>
        <taxon>Bacteroidota</taxon>
        <taxon>Cytophagia</taxon>
        <taxon>Cytophagales</taxon>
        <taxon>Cytophagaceae</taxon>
        <taxon>Spirosoma</taxon>
    </lineage>
</organism>
<dbReference type="CDD" id="cd16922">
    <property type="entry name" value="HATPase_EvgS-ArcB-TorS-like"/>
    <property type="match status" value="1"/>
</dbReference>
<dbReference type="PROSITE" id="PS50894">
    <property type="entry name" value="HPT"/>
    <property type="match status" value="1"/>
</dbReference>
<feature type="transmembrane region" description="Helical" evidence="15">
    <location>
        <begin position="269"/>
        <end position="287"/>
    </location>
</feature>
<feature type="compositionally biased region" description="Pro residues" evidence="14">
    <location>
        <begin position="785"/>
        <end position="806"/>
    </location>
</feature>
<dbReference type="InterPro" id="IPR005467">
    <property type="entry name" value="His_kinase_dom"/>
</dbReference>
<protein>
    <recommendedName>
        <fullName evidence="3">histidine kinase</fullName>
        <ecNumber evidence="3">2.7.13.3</ecNumber>
    </recommendedName>
</protein>
<evidence type="ECO:0000256" key="5">
    <source>
        <dbReference type="ARBA" id="ARBA00022553"/>
    </source>
</evidence>
<dbReference type="Pfam" id="PF07695">
    <property type="entry name" value="7TMR-DISM_7TM"/>
    <property type="match status" value="1"/>
</dbReference>
<dbReference type="Gene3D" id="1.10.287.130">
    <property type="match status" value="1"/>
</dbReference>
<evidence type="ECO:0000256" key="7">
    <source>
        <dbReference type="ARBA" id="ARBA00022741"/>
    </source>
</evidence>
<dbReference type="Pfam" id="PF00072">
    <property type="entry name" value="Response_reg"/>
    <property type="match status" value="1"/>
</dbReference>
<evidence type="ECO:0000256" key="8">
    <source>
        <dbReference type="ARBA" id="ARBA00022840"/>
    </source>
</evidence>
<evidence type="ECO:0000256" key="13">
    <source>
        <dbReference type="PROSITE-ProRule" id="PRU00169"/>
    </source>
</evidence>
<evidence type="ECO:0000256" key="10">
    <source>
        <dbReference type="ARBA" id="ARBA00023012"/>
    </source>
</evidence>
<dbReference type="PANTHER" id="PTHR45339">
    <property type="entry name" value="HYBRID SIGNAL TRANSDUCTION HISTIDINE KINASE J"/>
    <property type="match status" value="1"/>
</dbReference>
<keyword evidence="9 15" id="KW-1133">Transmembrane helix</keyword>
<dbReference type="InterPro" id="IPR004358">
    <property type="entry name" value="Sig_transdc_His_kin-like_C"/>
</dbReference>
<evidence type="ECO:0000256" key="3">
    <source>
        <dbReference type="ARBA" id="ARBA00012438"/>
    </source>
</evidence>
<evidence type="ECO:0000259" key="16">
    <source>
        <dbReference type="PROSITE" id="PS50109"/>
    </source>
</evidence>
<dbReference type="Pfam" id="PF00512">
    <property type="entry name" value="HisKA"/>
    <property type="match status" value="1"/>
</dbReference>
<feature type="domain" description="Histidine kinase" evidence="16">
    <location>
        <begin position="417"/>
        <end position="638"/>
    </location>
</feature>
<evidence type="ECO:0000256" key="11">
    <source>
        <dbReference type="ARBA" id="ARBA00023136"/>
    </source>
</evidence>
<dbReference type="InterPro" id="IPR036097">
    <property type="entry name" value="HisK_dim/P_sf"/>
</dbReference>
<dbReference type="PROSITE" id="PS50109">
    <property type="entry name" value="HIS_KIN"/>
    <property type="match status" value="1"/>
</dbReference>
<dbReference type="CDD" id="cd00082">
    <property type="entry name" value="HisKA"/>
    <property type="match status" value="1"/>
</dbReference>
<evidence type="ECO:0000256" key="2">
    <source>
        <dbReference type="ARBA" id="ARBA00004651"/>
    </source>
</evidence>
<evidence type="ECO:0000256" key="15">
    <source>
        <dbReference type="SAM" id="Phobius"/>
    </source>
</evidence>
<evidence type="ECO:0000256" key="6">
    <source>
        <dbReference type="ARBA" id="ARBA00022692"/>
    </source>
</evidence>
<dbReference type="InterPro" id="IPR011623">
    <property type="entry name" value="7TMR_DISM_rcpt_extracell_dom1"/>
</dbReference>
<dbReference type="Gene3D" id="3.30.565.10">
    <property type="entry name" value="Histidine kinase-like ATPase, C-terminal domain"/>
    <property type="match status" value="1"/>
</dbReference>
<dbReference type="InterPro" id="IPR008979">
    <property type="entry name" value="Galactose-bd-like_sf"/>
</dbReference>
<keyword evidence="11 15" id="KW-0472">Membrane</keyword>
<dbReference type="InterPro" id="IPR011006">
    <property type="entry name" value="CheY-like_superfamily"/>
</dbReference>
<dbReference type="GO" id="GO:0005886">
    <property type="term" value="C:plasma membrane"/>
    <property type="evidence" value="ECO:0007669"/>
    <property type="project" value="UniProtKB-SubCell"/>
</dbReference>
<dbReference type="InterPro" id="IPR036641">
    <property type="entry name" value="HPT_dom_sf"/>
</dbReference>
<dbReference type="FunFam" id="3.30.565.10:FF:000010">
    <property type="entry name" value="Sensor histidine kinase RcsC"/>
    <property type="match status" value="1"/>
</dbReference>
<evidence type="ECO:0000259" key="17">
    <source>
        <dbReference type="PROSITE" id="PS50110"/>
    </source>
</evidence>
<feature type="modified residue" description="4-aspartylphosphate" evidence="13">
    <location>
        <position position="715"/>
    </location>
</feature>
<feature type="transmembrane region" description="Helical" evidence="15">
    <location>
        <begin position="351"/>
        <end position="373"/>
    </location>
</feature>
<dbReference type="InterPro" id="IPR003594">
    <property type="entry name" value="HATPase_dom"/>
</dbReference>
<dbReference type="Pfam" id="PF02518">
    <property type="entry name" value="HATPase_c"/>
    <property type="match status" value="1"/>
</dbReference>
<dbReference type="GO" id="GO:0005524">
    <property type="term" value="F:ATP binding"/>
    <property type="evidence" value="ECO:0007669"/>
    <property type="project" value="UniProtKB-KW"/>
</dbReference>
<dbReference type="KEGG" id="smon:AWR27_17410"/>
<evidence type="ECO:0000313" key="20">
    <source>
        <dbReference type="Proteomes" id="UP000187941"/>
    </source>
</evidence>
<feature type="domain" description="Response regulatory" evidence="17">
    <location>
        <begin position="666"/>
        <end position="781"/>
    </location>
</feature>
<dbReference type="InterPro" id="IPR003661">
    <property type="entry name" value="HisK_dim/P_dom"/>
</dbReference>
<evidence type="ECO:0000256" key="1">
    <source>
        <dbReference type="ARBA" id="ARBA00000085"/>
    </source>
</evidence>
<feature type="transmembrane region" description="Helical" evidence="15">
    <location>
        <begin position="319"/>
        <end position="339"/>
    </location>
</feature>
<dbReference type="EMBL" id="CP014263">
    <property type="protein sequence ID" value="AQG80944.1"/>
    <property type="molecule type" value="Genomic_DNA"/>
</dbReference>
<dbReference type="EC" id="2.7.13.3" evidence="3"/>
<keyword evidence="20" id="KW-1185">Reference proteome</keyword>
<evidence type="ECO:0000256" key="12">
    <source>
        <dbReference type="PROSITE-ProRule" id="PRU00110"/>
    </source>
</evidence>
<evidence type="ECO:0000256" key="9">
    <source>
        <dbReference type="ARBA" id="ARBA00022989"/>
    </source>
</evidence>
<keyword evidence="4" id="KW-1003">Cell membrane</keyword>
<dbReference type="PRINTS" id="PR00344">
    <property type="entry name" value="BCTRLSENSOR"/>
</dbReference>
<dbReference type="PANTHER" id="PTHR45339:SF1">
    <property type="entry name" value="HYBRID SIGNAL TRANSDUCTION HISTIDINE KINASE J"/>
    <property type="match status" value="1"/>
</dbReference>
<dbReference type="CDD" id="cd17546">
    <property type="entry name" value="REC_hyHK_CKI1_RcsC-like"/>
    <property type="match status" value="1"/>
</dbReference>